<evidence type="ECO:0000313" key="1">
    <source>
        <dbReference type="EMBL" id="KAK5812321.1"/>
    </source>
</evidence>
<gene>
    <name evidence="1" type="ORF">PVK06_027750</name>
</gene>
<reference evidence="1 2" key="1">
    <citation type="submission" date="2023-03" db="EMBL/GenBank/DDBJ databases">
        <title>WGS of Gossypium arboreum.</title>
        <authorList>
            <person name="Yu D."/>
        </authorList>
    </citation>
    <scope>NUCLEOTIDE SEQUENCE [LARGE SCALE GENOMIC DNA]</scope>
    <source>
        <tissue evidence="1">Leaf</tissue>
    </source>
</reference>
<dbReference type="Proteomes" id="UP001358586">
    <property type="component" value="Chromosome 8"/>
</dbReference>
<comment type="caution">
    <text evidence="1">The sequence shown here is derived from an EMBL/GenBank/DDBJ whole genome shotgun (WGS) entry which is preliminary data.</text>
</comment>
<proteinExistence type="predicted"/>
<accession>A0ABR0P423</accession>
<protein>
    <submittedName>
        <fullName evidence="1">Uncharacterized protein</fullName>
    </submittedName>
</protein>
<name>A0ABR0P423_GOSAR</name>
<sequence>MPPSVPFYKHPSWPPNIFRDEAWLRRKGNIKKRRSKSVTDEDLDELNACTELA</sequence>
<organism evidence="1 2">
    <name type="scientific">Gossypium arboreum</name>
    <name type="common">Tree cotton</name>
    <name type="synonym">Gossypium nanking</name>
    <dbReference type="NCBI Taxonomy" id="29729"/>
    <lineage>
        <taxon>Eukaryota</taxon>
        <taxon>Viridiplantae</taxon>
        <taxon>Streptophyta</taxon>
        <taxon>Embryophyta</taxon>
        <taxon>Tracheophyta</taxon>
        <taxon>Spermatophyta</taxon>
        <taxon>Magnoliopsida</taxon>
        <taxon>eudicotyledons</taxon>
        <taxon>Gunneridae</taxon>
        <taxon>Pentapetalae</taxon>
        <taxon>rosids</taxon>
        <taxon>malvids</taxon>
        <taxon>Malvales</taxon>
        <taxon>Malvaceae</taxon>
        <taxon>Malvoideae</taxon>
        <taxon>Gossypium</taxon>
    </lineage>
</organism>
<evidence type="ECO:0000313" key="2">
    <source>
        <dbReference type="Proteomes" id="UP001358586"/>
    </source>
</evidence>
<dbReference type="EMBL" id="JARKNE010000008">
    <property type="protein sequence ID" value="KAK5812321.1"/>
    <property type="molecule type" value="Genomic_DNA"/>
</dbReference>
<keyword evidence="2" id="KW-1185">Reference proteome</keyword>